<organism evidence="2 3">
    <name type="scientific">Streptomyces vulcanius</name>
    <dbReference type="NCBI Taxonomy" id="1441876"/>
    <lineage>
        <taxon>Bacteria</taxon>
        <taxon>Bacillati</taxon>
        <taxon>Actinomycetota</taxon>
        <taxon>Actinomycetes</taxon>
        <taxon>Kitasatosporales</taxon>
        <taxon>Streptomycetaceae</taxon>
        <taxon>Streptomyces</taxon>
    </lineage>
</organism>
<dbReference type="Proteomes" id="UP001595839">
    <property type="component" value="Unassembled WGS sequence"/>
</dbReference>
<keyword evidence="3" id="KW-1185">Reference proteome</keyword>
<evidence type="ECO:0000256" key="1">
    <source>
        <dbReference type="SAM" id="MobiDB-lite"/>
    </source>
</evidence>
<feature type="region of interest" description="Disordered" evidence="1">
    <location>
        <begin position="171"/>
        <end position="199"/>
    </location>
</feature>
<reference evidence="3" key="1">
    <citation type="journal article" date="2019" name="Int. J. Syst. Evol. Microbiol.">
        <title>The Global Catalogue of Microorganisms (GCM) 10K type strain sequencing project: providing services to taxonomists for standard genome sequencing and annotation.</title>
        <authorList>
            <consortium name="The Broad Institute Genomics Platform"/>
            <consortium name="The Broad Institute Genome Sequencing Center for Infectious Disease"/>
            <person name="Wu L."/>
            <person name="Ma J."/>
        </authorList>
    </citation>
    <scope>NUCLEOTIDE SEQUENCE [LARGE SCALE GENOMIC DNA]</scope>
    <source>
        <strain evidence="3">CGMCC 4.7177</strain>
    </source>
</reference>
<proteinExistence type="predicted"/>
<dbReference type="RefSeq" id="WP_381167921.1">
    <property type="nucleotide sequence ID" value="NZ_JBHSFK010000002.1"/>
</dbReference>
<dbReference type="EMBL" id="JBHSFK010000002">
    <property type="protein sequence ID" value="MFC4498522.1"/>
    <property type="molecule type" value="Genomic_DNA"/>
</dbReference>
<comment type="caution">
    <text evidence="2">The sequence shown here is derived from an EMBL/GenBank/DDBJ whole genome shotgun (WGS) entry which is preliminary data.</text>
</comment>
<evidence type="ECO:0000313" key="2">
    <source>
        <dbReference type="EMBL" id="MFC4498522.1"/>
    </source>
</evidence>
<gene>
    <name evidence="2" type="ORF">ACFPIH_03120</name>
</gene>
<protein>
    <submittedName>
        <fullName evidence="2">Uncharacterized protein</fullName>
    </submittedName>
</protein>
<feature type="compositionally biased region" description="Acidic residues" evidence="1">
    <location>
        <begin position="188"/>
        <end position="199"/>
    </location>
</feature>
<accession>A0ABV9AGY6</accession>
<name>A0ABV9AGY6_9ACTN</name>
<evidence type="ECO:0000313" key="3">
    <source>
        <dbReference type="Proteomes" id="UP001595839"/>
    </source>
</evidence>
<sequence>MRGRLDWKRGRWNINTETTLIHRGLRGWQRSTGDSFTYFRWQYDDSEMHPVYDEATGVGKQFYGRWQLPALHVNHSETANTEPRDSGLYIVDSLHVTCEFDQLAKTGLTDINIKHGAYQRDRIAYDNILFAVKQVDIRGQIRRRDIIVTLDAQQIRDDELVNDPMFAPYLRDFSRNPDPPQPPLAAEFPEEGGDDDPYA</sequence>